<dbReference type="Gene3D" id="1.20.990.10">
    <property type="entry name" value="NADPH-cytochrome p450 Reductase, Chain A, domain 3"/>
    <property type="match status" value="1"/>
</dbReference>
<comment type="cofactor">
    <cofactor evidence="1">
        <name>FAD</name>
        <dbReference type="ChEBI" id="CHEBI:57692"/>
    </cofactor>
</comment>
<dbReference type="SUPFAM" id="SSF63380">
    <property type="entry name" value="Riboflavin synthase domain-like"/>
    <property type="match status" value="1"/>
</dbReference>
<dbReference type="AlphaFoldDB" id="A0A9P4Y9G2"/>
<dbReference type="InterPro" id="IPR017938">
    <property type="entry name" value="Riboflavin_synthase-like_b-brl"/>
</dbReference>
<evidence type="ECO:0000259" key="5">
    <source>
        <dbReference type="Pfam" id="PF00175"/>
    </source>
</evidence>
<organism evidence="6 7">
    <name type="scientific">Cryphonectria parasitica (strain ATCC 38755 / EP155)</name>
    <dbReference type="NCBI Taxonomy" id="660469"/>
    <lineage>
        <taxon>Eukaryota</taxon>
        <taxon>Fungi</taxon>
        <taxon>Dikarya</taxon>
        <taxon>Ascomycota</taxon>
        <taxon>Pezizomycotina</taxon>
        <taxon>Sordariomycetes</taxon>
        <taxon>Sordariomycetidae</taxon>
        <taxon>Diaporthales</taxon>
        <taxon>Cryphonectriaceae</taxon>
        <taxon>Cryphonectria-Endothia species complex</taxon>
        <taxon>Cryphonectria</taxon>
    </lineage>
</organism>
<dbReference type="GeneID" id="63839657"/>
<gene>
    <name evidence="6" type="ORF">M406DRAFT_350124</name>
</gene>
<dbReference type="GO" id="GO:0010181">
    <property type="term" value="F:FMN binding"/>
    <property type="evidence" value="ECO:0007669"/>
    <property type="project" value="TreeGrafter"/>
</dbReference>
<evidence type="ECO:0000313" key="7">
    <source>
        <dbReference type="Proteomes" id="UP000803844"/>
    </source>
</evidence>
<dbReference type="InterPro" id="IPR001433">
    <property type="entry name" value="OxRdtase_FAD/NAD-bd"/>
</dbReference>
<dbReference type="InterPro" id="IPR039261">
    <property type="entry name" value="FNR_nucleotide-bd"/>
</dbReference>
<dbReference type="GO" id="GO:0050660">
    <property type="term" value="F:flavin adenine dinucleotide binding"/>
    <property type="evidence" value="ECO:0007669"/>
    <property type="project" value="TreeGrafter"/>
</dbReference>
<evidence type="ECO:0000256" key="1">
    <source>
        <dbReference type="ARBA" id="ARBA00001974"/>
    </source>
</evidence>
<dbReference type="EMBL" id="MU032345">
    <property type="protein sequence ID" value="KAF3769258.1"/>
    <property type="molecule type" value="Genomic_DNA"/>
</dbReference>
<dbReference type="InterPro" id="IPR001709">
    <property type="entry name" value="Flavoprot_Pyr_Nucl_cyt_Rdtase"/>
</dbReference>
<accession>A0A9P4Y9G2</accession>
<dbReference type="GO" id="GO:0005829">
    <property type="term" value="C:cytosol"/>
    <property type="evidence" value="ECO:0007669"/>
    <property type="project" value="TreeGrafter"/>
</dbReference>
<comment type="caution">
    <text evidence="6">The sequence shown here is derived from an EMBL/GenBank/DDBJ whole genome shotgun (WGS) entry which is preliminary data.</text>
</comment>
<keyword evidence="7" id="KW-1185">Reference proteome</keyword>
<dbReference type="InterPro" id="IPR023173">
    <property type="entry name" value="NADPH_Cyt_P450_Rdtase_alpha"/>
</dbReference>
<name>A0A9P4Y9G2_CRYP1</name>
<sequence>MEVLLPPGTAYRSGEYLAVLPLNPRESVRRVMNRFRLHADDLLAGDYMTAAELFGARVELATPASQHQVATLAEKLSNNDKEGRGGGELLKVFASDEATYRSKVLERRASVLDLEISPTASSPLPISNPGAFARSSSETTTDGDESSTSLTCSITYAKFRLPQDPKTPVIFIAAGTGIAPMRAFIQERAAIAGARGGPEALGPAVLFFGCRDFEEDFLYGEELAGCETAGVVVVRTAFSRRGPPGQKMAHVDEVLWDCREELKGLFKQRARILLCGSAARLGRSVHEICVRVYQEAHPEVGREEAEGWLLQQKEDRHLRDVFG</sequence>
<dbReference type="GO" id="GO:0003958">
    <property type="term" value="F:NADPH-hemoprotein reductase activity"/>
    <property type="evidence" value="ECO:0007669"/>
    <property type="project" value="TreeGrafter"/>
</dbReference>
<evidence type="ECO:0000313" key="6">
    <source>
        <dbReference type="EMBL" id="KAF3769258.1"/>
    </source>
</evidence>
<evidence type="ECO:0000256" key="3">
    <source>
        <dbReference type="ARBA" id="ARBA00022827"/>
    </source>
</evidence>
<protein>
    <submittedName>
        <fullName evidence="6">Ferredoxin reductase-like protein</fullName>
    </submittedName>
</protein>
<dbReference type="Pfam" id="PF00175">
    <property type="entry name" value="NAD_binding_1"/>
    <property type="match status" value="1"/>
</dbReference>
<feature type="region of interest" description="Disordered" evidence="4">
    <location>
        <begin position="125"/>
        <end position="148"/>
    </location>
</feature>
<keyword evidence="3" id="KW-0274">FAD</keyword>
<feature type="domain" description="Oxidoreductase FAD/NAD(P)-binding" evidence="5">
    <location>
        <begin position="171"/>
        <end position="278"/>
    </location>
</feature>
<dbReference type="Gene3D" id="2.40.30.10">
    <property type="entry name" value="Translation factors"/>
    <property type="match status" value="1"/>
</dbReference>
<proteinExistence type="predicted"/>
<dbReference type="PRINTS" id="PR00371">
    <property type="entry name" value="FPNCR"/>
</dbReference>
<dbReference type="RefSeq" id="XP_040780219.1">
    <property type="nucleotide sequence ID" value="XM_040922528.1"/>
</dbReference>
<dbReference type="SUPFAM" id="SSF52343">
    <property type="entry name" value="Ferredoxin reductase-like, C-terminal NADP-linked domain"/>
    <property type="match status" value="1"/>
</dbReference>
<dbReference type="PANTHER" id="PTHR19384:SF127">
    <property type="entry name" value="BIFUNCTIONAL CYTOCHROME P450_NADPH--P450 REDUCTASE"/>
    <property type="match status" value="1"/>
</dbReference>
<keyword evidence="2" id="KW-0285">Flavoprotein</keyword>
<evidence type="ECO:0000256" key="2">
    <source>
        <dbReference type="ARBA" id="ARBA00022630"/>
    </source>
</evidence>
<dbReference type="Proteomes" id="UP000803844">
    <property type="component" value="Unassembled WGS sequence"/>
</dbReference>
<dbReference type="PANTHER" id="PTHR19384">
    <property type="entry name" value="NITRIC OXIDE SYNTHASE-RELATED"/>
    <property type="match status" value="1"/>
</dbReference>
<reference evidence="6" key="1">
    <citation type="journal article" date="2020" name="Phytopathology">
        <title>Genome sequence of the chestnut blight fungus Cryphonectria parasitica EP155: A fundamental resource for an archetypical invasive plant pathogen.</title>
        <authorList>
            <person name="Crouch J.A."/>
            <person name="Dawe A."/>
            <person name="Aerts A."/>
            <person name="Barry K."/>
            <person name="Churchill A.C.L."/>
            <person name="Grimwood J."/>
            <person name="Hillman B."/>
            <person name="Milgroom M.G."/>
            <person name="Pangilinan J."/>
            <person name="Smith M."/>
            <person name="Salamov A."/>
            <person name="Schmutz J."/>
            <person name="Yadav J."/>
            <person name="Grigoriev I.V."/>
            <person name="Nuss D."/>
        </authorList>
    </citation>
    <scope>NUCLEOTIDE SEQUENCE</scope>
    <source>
        <strain evidence="6">EP155</strain>
    </source>
</reference>
<evidence type="ECO:0000256" key="4">
    <source>
        <dbReference type="SAM" id="MobiDB-lite"/>
    </source>
</evidence>
<dbReference type="Gene3D" id="3.40.50.80">
    <property type="entry name" value="Nucleotide-binding domain of ferredoxin-NADP reductase (FNR) module"/>
    <property type="match status" value="1"/>
</dbReference>
<dbReference type="OrthoDB" id="1470350at2759"/>